<dbReference type="InterPro" id="IPR023753">
    <property type="entry name" value="FAD/NAD-binding_dom"/>
</dbReference>
<feature type="domain" description="FAD/NAD(P)-binding" evidence="4">
    <location>
        <begin position="11"/>
        <end position="151"/>
    </location>
</feature>
<dbReference type="PRINTS" id="PR00368">
    <property type="entry name" value="FADPNR"/>
</dbReference>
<accession>A0AAE9Y6C9</accession>
<evidence type="ECO:0000256" key="1">
    <source>
        <dbReference type="ARBA" id="ARBA00022630"/>
    </source>
</evidence>
<dbReference type="InterPro" id="IPR050097">
    <property type="entry name" value="Ferredoxin-NADP_redctase_2"/>
</dbReference>
<dbReference type="InterPro" id="IPR036188">
    <property type="entry name" value="FAD/NAD-bd_sf"/>
</dbReference>
<keyword evidence="6" id="KW-1185">Reference proteome</keyword>
<dbReference type="GO" id="GO:0004791">
    <property type="term" value="F:thioredoxin-disulfide reductase (NADPH) activity"/>
    <property type="evidence" value="ECO:0007669"/>
    <property type="project" value="UniProtKB-EC"/>
</dbReference>
<protein>
    <submittedName>
        <fullName evidence="5">NAD(P)/FAD-dependent oxidoreductase</fullName>
    </submittedName>
</protein>
<evidence type="ECO:0000313" key="5">
    <source>
        <dbReference type="EMBL" id="WCO67504.1"/>
    </source>
</evidence>
<dbReference type="AlphaFoldDB" id="A0AAE9Y6C9"/>
<dbReference type="RefSeq" id="WP_272737025.1">
    <property type="nucleotide sequence ID" value="NZ_CP116942.1"/>
</dbReference>
<dbReference type="KEGG" id="ima:PO878_02065"/>
<sequence length="302" mass="30609">MDTTPDPTTPHDVVIVGGSVAGLSAALVLGRARLRVAVVDAGHPVNEGVAHSHGFLTNDGAPPADLVARGRAEVAAYGVDLVDDAVTGVRRADDGTFVVARAGGPDLVGRRLVLATGMRIPLPELPGLDEVWGGDAASCPFCHGWEARDRPIGVLGDPAGVAHLAGLLTQWSDDVVAFLPDGAEGAPPGVVVDHREPTRVVVEDGHVRGVEVAGGDVVAREALFVGAWPGPASSLAADLGCEVNDGGFPVTTDEGLTSVPGLWAVGNAVTMARGLVESAASGSVAARMVVVDLVQERLATPA</sequence>
<evidence type="ECO:0000256" key="2">
    <source>
        <dbReference type="ARBA" id="ARBA00023002"/>
    </source>
</evidence>
<evidence type="ECO:0000313" key="6">
    <source>
        <dbReference type="Proteomes" id="UP001216390"/>
    </source>
</evidence>
<evidence type="ECO:0000256" key="3">
    <source>
        <dbReference type="ARBA" id="ARBA00048132"/>
    </source>
</evidence>
<proteinExistence type="predicted"/>
<comment type="catalytic activity">
    <reaction evidence="3">
        <text>[thioredoxin]-dithiol + NADP(+) = [thioredoxin]-disulfide + NADPH + H(+)</text>
        <dbReference type="Rhea" id="RHEA:20345"/>
        <dbReference type="Rhea" id="RHEA-COMP:10698"/>
        <dbReference type="Rhea" id="RHEA-COMP:10700"/>
        <dbReference type="ChEBI" id="CHEBI:15378"/>
        <dbReference type="ChEBI" id="CHEBI:29950"/>
        <dbReference type="ChEBI" id="CHEBI:50058"/>
        <dbReference type="ChEBI" id="CHEBI:57783"/>
        <dbReference type="ChEBI" id="CHEBI:58349"/>
        <dbReference type="EC" id="1.8.1.9"/>
    </reaction>
</comment>
<dbReference type="PANTHER" id="PTHR48105">
    <property type="entry name" value="THIOREDOXIN REDUCTASE 1-RELATED-RELATED"/>
    <property type="match status" value="1"/>
</dbReference>
<dbReference type="EMBL" id="CP116942">
    <property type="protein sequence ID" value="WCO67504.1"/>
    <property type="molecule type" value="Genomic_DNA"/>
</dbReference>
<dbReference type="Pfam" id="PF07992">
    <property type="entry name" value="Pyr_redox_2"/>
    <property type="match status" value="2"/>
</dbReference>
<dbReference type="SUPFAM" id="SSF51905">
    <property type="entry name" value="FAD/NAD(P)-binding domain"/>
    <property type="match status" value="1"/>
</dbReference>
<keyword evidence="2" id="KW-0560">Oxidoreductase</keyword>
<organism evidence="5 6">
    <name type="scientific">Iamia majanohamensis</name>
    <dbReference type="NCBI Taxonomy" id="467976"/>
    <lineage>
        <taxon>Bacteria</taxon>
        <taxon>Bacillati</taxon>
        <taxon>Actinomycetota</taxon>
        <taxon>Acidimicrobiia</taxon>
        <taxon>Acidimicrobiales</taxon>
        <taxon>Iamiaceae</taxon>
        <taxon>Iamia</taxon>
    </lineage>
</organism>
<feature type="domain" description="FAD/NAD(P)-binding" evidence="4">
    <location>
        <begin position="195"/>
        <end position="273"/>
    </location>
</feature>
<dbReference type="Proteomes" id="UP001216390">
    <property type="component" value="Chromosome"/>
</dbReference>
<dbReference type="Gene3D" id="3.50.50.60">
    <property type="entry name" value="FAD/NAD(P)-binding domain"/>
    <property type="match status" value="2"/>
</dbReference>
<reference evidence="5" key="1">
    <citation type="submission" date="2023-01" db="EMBL/GenBank/DDBJ databases">
        <title>The diversity of Class Acidimicrobiia in South China Sea sediment environments and the proposal of Iamia marina sp. nov., a novel species of the genus Iamia.</title>
        <authorList>
            <person name="He Y."/>
            <person name="Tian X."/>
        </authorList>
    </citation>
    <scope>NUCLEOTIDE SEQUENCE</scope>
    <source>
        <strain evidence="5">DSM 19957</strain>
    </source>
</reference>
<evidence type="ECO:0000259" key="4">
    <source>
        <dbReference type="Pfam" id="PF07992"/>
    </source>
</evidence>
<name>A0AAE9Y6C9_9ACTN</name>
<gene>
    <name evidence="5" type="ORF">PO878_02065</name>
</gene>
<dbReference type="PRINTS" id="PR00469">
    <property type="entry name" value="PNDRDTASEII"/>
</dbReference>
<keyword evidence="1" id="KW-0285">Flavoprotein</keyword>